<keyword evidence="4" id="KW-0255">Endonuclease</keyword>
<reference evidence="8 9" key="1">
    <citation type="journal article" date="2013" name="BMC Microbiol.">
        <title>Identification of the type II cytochrome c maturation pathway in anammox bacteria by comparative genomics.</title>
        <authorList>
            <person name="Ferousi C."/>
            <person name="Speth D.R."/>
            <person name="Reimann J."/>
            <person name="Op den Camp H.J."/>
            <person name="Allen J.W."/>
            <person name="Keltjens J.T."/>
            <person name="Jetten M.S."/>
        </authorList>
    </citation>
    <scope>NUCLEOTIDE SEQUENCE [LARGE SCALE GENOMIC DNA]</scope>
    <source>
        <strain evidence="8">RU1</strain>
    </source>
</reference>
<dbReference type="SUPFAM" id="SSF54786">
    <property type="entry name" value="YcfA/nrd intein domain"/>
    <property type="match status" value="1"/>
</dbReference>
<name>A0A0M2UZZ8_9BACT</name>
<keyword evidence="5" id="KW-0378">Hydrolase</keyword>
<dbReference type="EMBL" id="LAQJ01000011">
    <property type="protein sequence ID" value="KKO21170.1"/>
    <property type="molecule type" value="Genomic_DNA"/>
</dbReference>
<evidence type="ECO:0000256" key="7">
    <source>
        <dbReference type="ARBA" id="ARBA00023016"/>
    </source>
</evidence>
<dbReference type="Gene3D" id="3.30.920.30">
    <property type="entry name" value="Hypothetical protein"/>
    <property type="match status" value="1"/>
</dbReference>
<evidence type="ECO:0000256" key="2">
    <source>
        <dbReference type="ARBA" id="ARBA00022649"/>
    </source>
</evidence>
<keyword evidence="9" id="KW-1185">Reference proteome</keyword>
<organism evidence="8 9">
    <name type="scientific">Candidatus Brocadia fulgida</name>
    <dbReference type="NCBI Taxonomy" id="380242"/>
    <lineage>
        <taxon>Bacteria</taxon>
        <taxon>Pseudomonadati</taxon>
        <taxon>Planctomycetota</taxon>
        <taxon>Candidatus Brocadiia</taxon>
        <taxon>Candidatus Brocadiales</taxon>
        <taxon>Candidatus Brocadiaceae</taxon>
        <taxon>Candidatus Brocadia</taxon>
    </lineage>
</organism>
<dbReference type="GO" id="GO:0004519">
    <property type="term" value="F:endonuclease activity"/>
    <property type="evidence" value="ECO:0007669"/>
    <property type="project" value="UniProtKB-KW"/>
</dbReference>
<evidence type="ECO:0000313" key="9">
    <source>
        <dbReference type="Proteomes" id="UP000034954"/>
    </source>
</evidence>
<accession>A0A0M2UZZ8</accession>
<dbReference type="Pfam" id="PF07927">
    <property type="entry name" value="HicA_toxin"/>
    <property type="match status" value="1"/>
</dbReference>
<evidence type="ECO:0000256" key="6">
    <source>
        <dbReference type="ARBA" id="ARBA00022884"/>
    </source>
</evidence>
<keyword evidence="2" id="KW-1277">Toxin-antitoxin system</keyword>
<keyword evidence="3" id="KW-0540">Nuclease</keyword>
<comment type="caution">
    <text evidence="8">The sequence shown here is derived from an EMBL/GenBank/DDBJ whole genome shotgun (WGS) entry which is preliminary data.</text>
</comment>
<dbReference type="GO" id="GO:0016787">
    <property type="term" value="F:hydrolase activity"/>
    <property type="evidence" value="ECO:0007669"/>
    <property type="project" value="UniProtKB-KW"/>
</dbReference>
<dbReference type="AlphaFoldDB" id="A0A0M2UZZ8"/>
<evidence type="ECO:0000256" key="1">
    <source>
        <dbReference type="ARBA" id="ARBA00006620"/>
    </source>
</evidence>
<gene>
    <name evidence="8" type="ORF">BROFUL_00099</name>
</gene>
<evidence type="ECO:0000256" key="4">
    <source>
        <dbReference type="ARBA" id="ARBA00022759"/>
    </source>
</evidence>
<evidence type="ECO:0008006" key="10">
    <source>
        <dbReference type="Google" id="ProtNLM"/>
    </source>
</evidence>
<comment type="similarity">
    <text evidence="1">Belongs to the HicA mRNA interferase family.</text>
</comment>
<evidence type="ECO:0000256" key="5">
    <source>
        <dbReference type="ARBA" id="ARBA00022801"/>
    </source>
</evidence>
<dbReference type="InterPro" id="IPR012933">
    <property type="entry name" value="HicA_mRNA_interferase"/>
</dbReference>
<sequence length="85" mass="10067">MKRRDLIRHLETHGCEFLREGGNHTVYVNRALKKTSTVPKHKEINEFLVYKICKDLGSQNRKCRMTVGNFRRCLRRARIKKTAPI</sequence>
<evidence type="ECO:0000256" key="3">
    <source>
        <dbReference type="ARBA" id="ARBA00022722"/>
    </source>
</evidence>
<keyword evidence="6" id="KW-0694">RNA-binding</keyword>
<keyword evidence="7" id="KW-0346">Stress response</keyword>
<proteinExistence type="inferred from homology"/>
<protein>
    <recommendedName>
        <fullName evidence="10">YcfA-like protein</fullName>
    </recommendedName>
</protein>
<dbReference type="InterPro" id="IPR038570">
    <property type="entry name" value="HicA_sf"/>
</dbReference>
<dbReference type="GO" id="GO:0003729">
    <property type="term" value="F:mRNA binding"/>
    <property type="evidence" value="ECO:0007669"/>
    <property type="project" value="InterPro"/>
</dbReference>
<evidence type="ECO:0000313" key="8">
    <source>
        <dbReference type="EMBL" id="KKO21170.1"/>
    </source>
</evidence>
<dbReference type="Proteomes" id="UP000034954">
    <property type="component" value="Unassembled WGS sequence"/>
</dbReference>